<dbReference type="PANTHER" id="PTHR30514:SF1">
    <property type="entry name" value="HTH-TYPE TRANSCRIPTIONAL REGULATOR HEXR-RELATED"/>
    <property type="match status" value="1"/>
</dbReference>
<dbReference type="InterPro" id="IPR035472">
    <property type="entry name" value="RpiR-like_SIS"/>
</dbReference>
<feature type="domain" description="HTH rpiR-type" evidence="4">
    <location>
        <begin position="4"/>
        <end position="80"/>
    </location>
</feature>
<dbReference type="InterPro" id="IPR036388">
    <property type="entry name" value="WH-like_DNA-bd_sf"/>
</dbReference>
<dbReference type="OrthoDB" id="370421at2"/>
<dbReference type="EMBL" id="MAMP01000021">
    <property type="protein sequence ID" value="OES44688.1"/>
    <property type="molecule type" value="Genomic_DNA"/>
</dbReference>
<comment type="caution">
    <text evidence="6">The sequence shown here is derived from an EMBL/GenBank/DDBJ whole genome shotgun (WGS) entry which is preliminary data.</text>
</comment>
<dbReference type="InterPro" id="IPR009057">
    <property type="entry name" value="Homeodomain-like_sf"/>
</dbReference>
<feature type="domain" description="SIS" evidence="5">
    <location>
        <begin position="126"/>
        <end position="266"/>
    </location>
</feature>
<protein>
    <submittedName>
        <fullName evidence="6">RpiR family transcriptional regulator</fullName>
    </submittedName>
</protein>
<dbReference type="CDD" id="cd05013">
    <property type="entry name" value="SIS_RpiR"/>
    <property type="match status" value="1"/>
</dbReference>
<evidence type="ECO:0000259" key="4">
    <source>
        <dbReference type="PROSITE" id="PS51071"/>
    </source>
</evidence>
<dbReference type="GO" id="GO:0003700">
    <property type="term" value="F:DNA-binding transcription factor activity"/>
    <property type="evidence" value="ECO:0007669"/>
    <property type="project" value="InterPro"/>
</dbReference>
<dbReference type="SUPFAM" id="SSF46689">
    <property type="entry name" value="Homeodomain-like"/>
    <property type="match status" value="1"/>
</dbReference>
<keyword evidence="2" id="KW-0238">DNA-binding</keyword>
<dbReference type="InterPro" id="IPR000281">
    <property type="entry name" value="HTH_RpiR"/>
</dbReference>
<keyword evidence="1" id="KW-0805">Transcription regulation</keyword>
<sequence length="284" mass="30706">MSETSILNKINRQSSEMSAAEQKVASFILDNAYLVPNMTTGDLSRKAGVSEATVIRFCKTIGIGSYKSFKLMLVKELSNTSVGVNDFSLLQSKDSPYELFNKVTHLNKGALEAAVSALDKRELNKAIEALLGAKTLLFYGVGGSAAAAVDGHYKFAKLGFHAMMTPDFHFMLSIASHLKKGDVFIAISTSGKTKDILELARFAKTRGATVMAITNVSKSPLYKEADITLGTPVVEHENRIGSIASKMVQMNIIDALYVATFHRIGLSVEEPYKKASGAAAKLKK</sequence>
<dbReference type="Gene3D" id="1.10.10.10">
    <property type="entry name" value="Winged helix-like DNA-binding domain superfamily/Winged helix DNA-binding domain"/>
    <property type="match status" value="1"/>
</dbReference>
<dbReference type="GO" id="GO:0003677">
    <property type="term" value="F:DNA binding"/>
    <property type="evidence" value="ECO:0007669"/>
    <property type="project" value="UniProtKB-KW"/>
</dbReference>
<dbReference type="InterPro" id="IPR046348">
    <property type="entry name" value="SIS_dom_sf"/>
</dbReference>
<evidence type="ECO:0000313" key="6">
    <source>
        <dbReference type="EMBL" id="OES44688.1"/>
    </source>
</evidence>
<evidence type="ECO:0000256" key="3">
    <source>
        <dbReference type="ARBA" id="ARBA00023163"/>
    </source>
</evidence>
<dbReference type="Gene3D" id="3.40.50.10490">
    <property type="entry name" value="Glucose-6-phosphate isomerase like protein, domain 1"/>
    <property type="match status" value="1"/>
</dbReference>
<evidence type="ECO:0000259" key="5">
    <source>
        <dbReference type="PROSITE" id="PS51464"/>
    </source>
</evidence>
<dbReference type="InterPro" id="IPR047640">
    <property type="entry name" value="RpiR-like"/>
</dbReference>
<keyword evidence="3" id="KW-0804">Transcription</keyword>
<organism evidence="6 7">
    <name type="scientific">Domibacillus iocasae</name>
    <dbReference type="NCBI Taxonomy" id="1714016"/>
    <lineage>
        <taxon>Bacteria</taxon>
        <taxon>Bacillati</taxon>
        <taxon>Bacillota</taxon>
        <taxon>Bacilli</taxon>
        <taxon>Bacillales</taxon>
        <taxon>Bacillaceae</taxon>
        <taxon>Domibacillus</taxon>
    </lineage>
</organism>
<keyword evidence="7" id="KW-1185">Reference proteome</keyword>
<dbReference type="GO" id="GO:0097367">
    <property type="term" value="F:carbohydrate derivative binding"/>
    <property type="evidence" value="ECO:0007669"/>
    <property type="project" value="InterPro"/>
</dbReference>
<dbReference type="AlphaFoldDB" id="A0A1E7DPT4"/>
<dbReference type="RefSeq" id="WP_069938311.1">
    <property type="nucleotide sequence ID" value="NZ_MAMP01000021.1"/>
</dbReference>
<dbReference type="InterPro" id="IPR001347">
    <property type="entry name" value="SIS_dom"/>
</dbReference>
<dbReference type="PROSITE" id="PS51464">
    <property type="entry name" value="SIS"/>
    <property type="match status" value="1"/>
</dbReference>
<dbReference type="Pfam" id="PF01380">
    <property type="entry name" value="SIS"/>
    <property type="match status" value="1"/>
</dbReference>
<dbReference type="STRING" id="1714016.BA724_05250"/>
<dbReference type="Pfam" id="PF01418">
    <property type="entry name" value="HTH_6"/>
    <property type="match status" value="1"/>
</dbReference>
<accession>A0A1E7DPT4</accession>
<dbReference type="SUPFAM" id="SSF53697">
    <property type="entry name" value="SIS domain"/>
    <property type="match status" value="1"/>
</dbReference>
<proteinExistence type="predicted"/>
<evidence type="ECO:0000256" key="1">
    <source>
        <dbReference type="ARBA" id="ARBA00023015"/>
    </source>
</evidence>
<reference evidence="6 7" key="1">
    <citation type="submission" date="2016-06" db="EMBL/GenBank/DDBJ databases">
        <title>Domibacillus iocasae genome sequencing.</title>
        <authorList>
            <person name="Verma A."/>
            <person name="Pal Y."/>
            <person name="Ojha A.K."/>
            <person name="Krishnamurthi S."/>
        </authorList>
    </citation>
    <scope>NUCLEOTIDE SEQUENCE [LARGE SCALE GENOMIC DNA]</scope>
    <source>
        <strain evidence="6 7">DSM 29979</strain>
    </source>
</reference>
<gene>
    <name evidence="6" type="ORF">BA724_05250</name>
</gene>
<evidence type="ECO:0000313" key="7">
    <source>
        <dbReference type="Proteomes" id="UP000095658"/>
    </source>
</evidence>
<evidence type="ECO:0000256" key="2">
    <source>
        <dbReference type="ARBA" id="ARBA00023125"/>
    </source>
</evidence>
<dbReference type="PROSITE" id="PS51071">
    <property type="entry name" value="HTH_RPIR"/>
    <property type="match status" value="1"/>
</dbReference>
<name>A0A1E7DPT4_9BACI</name>
<dbReference type="Proteomes" id="UP000095658">
    <property type="component" value="Unassembled WGS sequence"/>
</dbReference>
<dbReference type="PANTHER" id="PTHR30514">
    <property type="entry name" value="GLUCOKINASE"/>
    <property type="match status" value="1"/>
</dbReference>
<dbReference type="GO" id="GO:1901135">
    <property type="term" value="P:carbohydrate derivative metabolic process"/>
    <property type="evidence" value="ECO:0007669"/>
    <property type="project" value="InterPro"/>
</dbReference>